<evidence type="ECO:0000256" key="1">
    <source>
        <dbReference type="SAM" id="MobiDB-lite"/>
    </source>
</evidence>
<keyword evidence="2" id="KW-1133">Transmembrane helix</keyword>
<keyword evidence="2" id="KW-0812">Transmembrane</keyword>
<feature type="compositionally biased region" description="Basic and acidic residues" evidence="1">
    <location>
        <begin position="174"/>
        <end position="195"/>
    </location>
</feature>
<dbReference type="RefSeq" id="XP_060425955.1">
    <property type="nucleotide sequence ID" value="XM_060566477.1"/>
</dbReference>
<evidence type="ECO:0000313" key="4">
    <source>
        <dbReference type="Proteomes" id="UP001224890"/>
    </source>
</evidence>
<dbReference type="AlphaFoldDB" id="A0AAJ0ADM4"/>
<name>A0AAJ0ADM4_9PEZI</name>
<gene>
    <name evidence="3" type="ORF">BDP55DRAFT_281487</name>
</gene>
<evidence type="ECO:0000256" key="2">
    <source>
        <dbReference type="SAM" id="Phobius"/>
    </source>
</evidence>
<evidence type="ECO:0000313" key="3">
    <source>
        <dbReference type="EMBL" id="KAK1671952.1"/>
    </source>
</evidence>
<dbReference type="GeneID" id="85451003"/>
<protein>
    <submittedName>
        <fullName evidence="3">Uncharacterized protein</fullName>
    </submittedName>
</protein>
<accession>A0AAJ0ADM4</accession>
<proteinExistence type="predicted"/>
<keyword evidence="4" id="KW-1185">Reference proteome</keyword>
<dbReference type="EMBL" id="JAHMHR010000042">
    <property type="protein sequence ID" value="KAK1671952.1"/>
    <property type="molecule type" value="Genomic_DNA"/>
</dbReference>
<reference evidence="3" key="1">
    <citation type="submission" date="2021-06" db="EMBL/GenBank/DDBJ databases">
        <title>Comparative genomics, transcriptomics and evolutionary studies reveal genomic signatures of adaptation to plant cell wall in hemibiotrophic fungi.</title>
        <authorList>
            <consortium name="DOE Joint Genome Institute"/>
            <person name="Baroncelli R."/>
            <person name="Diaz J.F."/>
            <person name="Benocci T."/>
            <person name="Peng M."/>
            <person name="Battaglia E."/>
            <person name="Haridas S."/>
            <person name="Andreopoulos W."/>
            <person name="Labutti K."/>
            <person name="Pangilinan J."/>
            <person name="Floch G.L."/>
            <person name="Makela M.R."/>
            <person name="Henrissat B."/>
            <person name="Grigoriev I.V."/>
            <person name="Crouch J.A."/>
            <person name="De Vries R.P."/>
            <person name="Sukno S.A."/>
            <person name="Thon M.R."/>
        </authorList>
    </citation>
    <scope>NUCLEOTIDE SEQUENCE</scope>
    <source>
        <strain evidence="3">CBS 193.32</strain>
    </source>
</reference>
<sequence>MDLRRCAVSSVFPQSRVIIAAEQNWKSSISSSSTASSVRLGSCATSPGNNFILVLFLTTNHDQGGLTCLFFPHVFPHFPPVFNQRMTTGTDSSQRHWSHFMFQEDSKCRSFGDAFVAAAGLFLLHSVSGAALVPPMWRHCRLRRRPSRSPGKKGTFILQGGWTVVYVVHDGRMADHHDSSRGRGVGDQRRREAQRPPRGTPAPIRITPSIFLQVVHAHSHEANHLVPRRCCSFPPNISRLSSNALLRLIPSLSP</sequence>
<feature type="region of interest" description="Disordered" evidence="1">
    <location>
        <begin position="174"/>
        <end position="204"/>
    </location>
</feature>
<dbReference type="Proteomes" id="UP001224890">
    <property type="component" value="Unassembled WGS sequence"/>
</dbReference>
<organism evidence="3 4">
    <name type="scientific">Colletotrichum godetiae</name>
    <dbReference type="NCBI Taxonomy" id="1209918"/>
    <lineage>
        <taxon>Eukaryota</taxon>
        <taxon>Fungi</taxon>
        <taxon>Dikarya</taxon>
        <taxon>Ascomycota</taxon>
        <taxon>Pezizomycotina</taxon>
        <taxon>Sordariomycetes</taxon>
        <taxon>Hypocreomycetidae</taxon>
        <taxon>Glomerellales</taxon>
        <taxon>Glomerellaceae</taxon>
        <taxon>Colletotrichum</taxon>
        <taxon>Colletotrichum acutatum species complex</taxon>
    </lineage>
</organism>
<feature type="transmembrane region" description="Helical" evidence="2">
    <location>
        <begin position="114"/>
        <end position="137"/>
    </location>
</feature>
<keyword evidence="2" id="KW-0472">Membrane</keyword>
<comment type="caution">
    <text evidence="3">The sequence shown here is derived from an EMBL/GenBank/DDBJ whole genome shotgun (WGS) entry which is preliminary data.</text>
</comment>